<dbReference type="RefSeq" id="WP_104829878.1">
    <property type="nucleotide sequence ID" value="NZ_PJCH01000005.1"/>
</dbReference>
<dbReference type="PROSITE" id="PS50005">
    <property type="entry name" value="TPR"/>
    <property type="match status" value="1"/>
</dbReference>
<dbReference type="Pfam" id="PF13432">
    <property type="entry name" value="TPR_16"/>
    <property type="match status" value="1"/>
</dbReference>
<keyword evidence="1" id="KW-0574">Periplasm</keyword>
<proteinExistence type="inferred from homology"/>
<reference evidence="5 6" key="1">
    <citation type="submission" date="2017-12" db="EMBL/GenBank/DDBJ databases">
        <authorList>
            <person name="Hurst M.R.H."/>
        </authorList>
    </citation>
    <scope>NUCLEOTIDE SEQUENCE [LARGE SCALE GENOMIC DNA]</scope>
    <source>
        <strain evidence="5 6">SY-3-19</strain>
    </source>
</reference>
<comment type="similarity">
    <text evidence="1">Belongs to the CpoB family.</text>
</comment>
<dbReference type="OrthoDB" id="7185608at2"/>
<keyword evidence="1" id="KW-0732">Signal</keyword>
<feature type="chain" id="PRO_5015793209" description="Cell division coordinator CpoB" evidence="1">
    <location>
        <begin position="28"/>
        <end position="280"/>
    </location>
</feature>
<feature type="region of interest" description="Disordered" evidence="3">
    <location>
        <begin position="103"/>
        <end position="133"/>
    </location>
</feature>
<protein>
    <recommendedName>
        <fullName evidence="1">Cell division coordinator CpoB</fullName>
    </recommendedName>
</protein>
<dbReference type="InterPro" id="IPR011990">
    <property type="entry name" value="TPR-like_helical_dom_sf"/>
</dbReference>
<keyword evidence="1" id="KW-0132">Cell division</keyword>
<dbReference type="InterPro" id="IPR034706">
    <property type="entry name" value="CpoB"/>
</dbReference>
<keyword evidence="6" id="KW-1185">Reference proteome</keyword>
<dbReference type="HAMAP" id="MF_02066">
    <property type="entry name" value="CpoB"/>
    <property type="match status" value="1"/>
</dbReference>
<comment type="subcellular location">
    <subcellularLocation>
        <location evidence="1">Periplasm</location>
    </subcellularLocation>
</comment>
<dbReference type="Proteomes" id="UP000239504">
    <property type="component" value="Unassembled WGS sequence"/>
</dbReference>
<dbReference type="Pfam" id="PF26095">
    <property type="entry name" value="CC_Bre1"/>
    <property type="match status" value="1"/>
</dbReference>
<comment type="function">
    <text evidence="1">Mediates coordination of peptidoglycan synthesis and outer membrane constriction during cell division.</text>
</comment>
<evidence type="ECO:0000256" key="2">
    <source>
        <dbReference type="PROSITE-ProRule" id="PRU00339"/>
    </source>
</evidence>
<dbReference type="SMART" id="SM00028">
    <property type="entry name" value="TPR"/>
    <property type="match status" value="3"/>
</dbReference>
<dbReference type="EMBL" id="PJCH01000005">
    <property type="protein sequence ID" value="PQA88636.1"/>
    <property type="molecule type" value="Genomic_DNA"/>
</dbReference>
<name>A0A2S7K815_9PROT</name>
<evidence type="ECO:0000313" key="5">
    <source>
        <dbReference type="EMBL" id="PQA88636.1"/>
    </source>
</evidence>
<dbReference type="InterPro" id="IPR058643">
    <property type="entry name" value="BRE1-like_CC"/>
</dbReference>
<dbReference type="InterPro" id="IPR019734">
    <property type="entry name" value="TPR_rpt"/>
</dbReference>
<evidence type="ECO:0000256" key="3">
    <source>
        <dbReference type="SAM" id="MobiDB-lite"/>
    </source>
</evidence>
<keyword evidence="2" id="KW-0802">TPR repeat</keyword>
<feature type="repeat" description="TPR" evidence="2">
    <location>
        <begin position="229"/>
        <end position="262"/>
    </location>
</feature>
<keyword evidence="1" id="KW-0175">Coiled coil</keyword>
<gene>
    <name evidence="5" type="primary">ygbF</name>
    <name evidence="1" type="synonym">cpoB</name>
    <name evidence="5" type="ORF">CW354_10170</name>
</gene>
<dbReference type="AlphaFoldDB" id="A0A2S7K815"/>
<keyword evidence="1" id="KW-0131">Cell cycle</keyword>
<dbReference type="GO" id="GO:0030288">
    <property type="term" value="C:outer membrane-bounded periplasmic space"/>
    <property type="evidence" value="ECO:0007669"/>
    <property type="project" value="UniProtKB-UniRule"/>
</dbReference>
<organism evidence="5 6">
    <name type="scientific">Hyphococcus luteus</name>
    <dbReference type="NCBI Taxonomy" id="2058213"/>
    <lineage>
        <taxon>Bacteria</taxon>
        <taxon>Pseudomonadati</taxon>
        <taxon>Pseudomonadota</taxon>
        <taxon>Alphaproteobacteria</taxon>
        <taxon>Parvularculales</taxon>
        <taxon>Parvularculaceae</taxon>
        <taxon>Hyphococcus</taxon>
    </lineage>
</organism>
<sequence precursor="true">MTSIGAGLKTGLLALCAALFVAGPASAGTKDDIRDLQARLAAAEQALAAQSQTTVKISQLERQIQQLTGQVEELSYRLDLANQRLDAVSAVLAGDANYTPPGDYSGAGASGPGGGPVSLVPGSDAEEGGEDPIGKQIAQSSEQAAPDDVSLPLDPNAAFDYASSFLLAGDYARAKAAFTMYVEAFPNHPRTADAQFRLGEIHLALGENAAAADAFIAHIRNYPNDPRSAEAYLKLGTAFARLDKTKEACTVFKTMKSKHPNASSPVLQRANLEMARIDCK</sequence>
<accession>A0A2S7K815</accession>
<feature type="domain" description="BRE1-like coiled-coil containing" evidence="4">
    <location>
        <begin position="26"/>
        <end position="86"/>
    </location>
</feature>
<evidence type="ECO:0000259" key="4">
    <source>
        <dbReference type="Pfam" id="PF26095"/>
    </source>
</evidence>
<evidence type="ECO:0000313" key="6">
    <source>
        <dbReference type="Proteomes" id="UP000239504"/>
    </source>
</evidence>
<evidence type="ECO:0000256" key="1">
    <source>
        <dbReference type="HAMAP-Rule" id="MF_02066"/>
    </source>
</evidence>
<dbReference type="SUPFAM" id="SSF48452">
    <property type="entry name" value="TPR-like"/>
    <property type="match status" value="1"/>
</dbReference>
<comment type="caution">
    <text evidence="5">The sequence shown here is derived from an EMBL/GenBank/DDBJ whole genome shotgun (WGS) entry which is preliminary data.</text>
</comment>
<dbReference type="InterPro" id="IPR014162">
    <property type="entry name" value="CpoB_C"/>
</dbReference>
<feature type="coiled-coil region" evidence="1">
    <location>
        <begin position="26"/>
        <end position="84"/>
    </location>
</feature>
<dbReference type="Gene3D" id="1.25.40.10">
    <property type="entry name" value="Tetratricopeptide repeat domain"/>
    <property type="match status" value="1"/>
</dbReference>
<dbReference type="Pfam" id="PF13174">
    <property type="entry name" value="TPR_6"/>
    <property type="match status" value="1"/>
</dbReference>
<dbReference type="NCBIfam" id="TIGR02795">
    <property type="entry name" value="tol_pal_ybgF"/>
    <property type="match status" value="1"/>
</dbReference>
<feature type="signal peptide" evidence="1">
    <location>
        <begin position="1"/>
        <end position="27"/>
    </location>
</feature>
<dbReference type="GO" id="GO:0043093">
    <property type="term" value="P:FtsZ-dependent cytokinesis"/>
    <property type="evidence" value="ECO:0007669"/>
    <property type="project" value="UniProtKB-UniRule"/>
</dbReference>